<dbReference type="Gene3D" id="1.10.150.240">
    <property type="entry name" value="Putative phosphatase, domain 2"/>
    <property type="match status" value="1"/>
</dbReference>
<evidence type="ECO:0000313" key="1">
    <source>
        <dbReference type="EMBL" id="OGC46207.1"/>
    </source>
</evidence>
<gene>
    <name evidence="1" type="ORF">A2V49_04425</name>
</gene>
<accession>A0A1F4UML9</accession>
<dbReference type="InterPro" id="IPR036412">
    <property type="entry name" value="HAD-like_sf"/>
</dbReference>
<dbReference type="PANTHER" id="PTHR18901">
    <property type="entry name" value="2-DEOXYGLUCOSE-6-PHOSPHATE PHOSPHATASE 2"/>
    <property type="match status" value="1"/>
</dbReference>
<dbReference type="EMBL" id="MEUV01000011">
    <property type="protein sequence ID" value="OGC46207.1"/>
    <property type="molecule type" value="Genomic_DNA"/>
</dbReference>
<dbReference type="InterPro" id="IPR006439">
    <property type="entry name" value="HAD-SF_hydro_IA"/>
</dbReference>
<proteinExistence type="predicted"/>
<protein>
    <recommendedName>
        <fullName evidence="3">FCP1 homology domain-containing protein</fullName>
    </recommendedName>
</protein>
<dbReference type="SUPFAM" id="SSF56784">
    <property type="entry name" value="HAD-like"/>
    <property type="match status" value="1"/>
</dbReference>
<reference evidence="1 2" key="1">
    <citation type="journal article" date="2016" name="Nat. Commun.">
        <title>Thousands of microbial genomes shed light on interconnected biogeochemical processes in an aquifer system.</title>
        <authorList>
            <person name="Anantharaman K."/>
            <person name="Brown C.T."/>
            <person name="Hug L.A."/>
            <person name="Sharon I."/>
            <person name="Castelle C.J."/>
            <person name="Probst A.J."/>
            <person name="Thomas B.C."/>
            <person name="Singh A."/>
            <person name="Wilkins M.J."/>
            <person name="Karaoz U."/>
            <person name="Brodie E.L."/>
            <person name="Williams K.H."/>
            <person name="Hubbard S.S."/>
            <person name="Banfield J.F."/>
        </authorList>
    </citation>
    <scope>NUCLEOTIDE SEQUENCE [LARGE SCALE GENOMIC DNA]</scope>
</reference>
<dbReference type="PANTHER" id="PTHR18901:SF38">
    <property type="entry name" value="PSEUDOURIDINE-5'-PHOSPHATASE"/>
    <property type="match status" value="1"/>
</dbReference>
<dbReference type="Pfam" id="PF13419">
    <property type="entry name" value="HAD_2"/>
    <property type="match status" value="1"/>
</dbReference>
<comment type="caution">
    <text evidence="1">The sequence shown here is derived from an EMBL/GenBank/DDBJ whole genome shotgun (WGS) entry which is preliminary data.</text>
</comment>
<dbReference type="GO" id="GO:0016791">
    <property type="term" value="F:phosphatase activity"/>
    <property type="evidence" value="ECO:0007669"/>
    <property type="project" value="TreeGrafter"/>
</dbReference>
<dbReference type="SFLD" id="SFLDG01129">
    <property type="entry name" value="C1.5:_HAD__Beta-PGM__Phosphata"/>
    <property type="match status" value="1"/>
</dbReference>
<dbReference type="NCBIfam" id="TIGR01549">
    <property type="entry name" value="HAD-SF-IA-v1"/>
    <property type="match status" value="1"/>
</dbReference>
<dbReference type="InterPro" id="IPR023214">
    <property type="entry name" value="HAD_sf"/>
</dbReference>
<dbReference type="PRINTS" id="PR00413">
    <property type="entry name" value="HADHALOGNASE"/>
</dbReference>
<sequence>MYKDYILGKKAVLFDLDGTIVDNLHYWEEAVTNVAGTLDIGSSPNSKLVYKGVCLTEIWKDFITESKVKNSKSLEDLVKETKDAYLKIISTEESIEPRYGFWSLLREFKDKKFLVGLVSNSSKDVVDIMLNKLDIKYELFDVVVTGDEVKNKKPHPEIYLTAAKKLKTNPKEILVFEDSVIGAISANKAGMDLIVIWSGQFPEYDYPEKTLTFLDDFHSLPGNLDQTFMEYFKQEAQKSAPPGAIIK</sequence>
<dbReference type="Proteomes" id="UP000178615">
    <property type="component" value="Unassembled WGS sequence"/>
</dbReference>
<name>A0A1F4UML9_UNCKA</name>
<dbReference type="AlphaFoldDB" id="A0A1F4UML9"/>
<dbReference type="SFLD" id="SFLDS00003">
    <property type="entry name" value="Haloacid_Dehalogenase"/>
    <property type="match status" value="1"/>
</dbReference>
<dbReference type="InterPro" id="IPR041492">
    <property type="entry name" value="HAD_2"/>
</dbReference>
<dbReference type="InterPro" id="IPR023198">
    <property type="entry name" value="PGP-like_dom2"/>
</dbReference>
<organism evidence="1 2">
    <name type="scientific">candidate division WWE3 bacterium RBG_19FT_COMBO_34_6</name>
    <dbReference type="NCBI Taxonomy" id="1802612"/>
    <lineage>
        <taxon>Bacteria</taxon>
        <taxon>Katanobacteria</taxon>
    </lineage>
</organism>
<dbReference type="Gene3D" id="3.40.50.1000">
    <property type="entry name" value="HAD superfamily/HAD-like"/>
    <property type="match status" value="1"/>
</dbReference>
<dbReference type="NCBIfam" id="TIGR01509">
    <property type="entry name" value="HAD-SF-IA-v3"/>
    <property type="match status" value="1"/>
</dbReference>
<dbReference type="CDD" id="cd07505">
    <property type="entry name" value="HAD_BPGM-like"/>
    <property type="match status" value="1"/>
</dbReference>
<evidence type="ECO:0000313" key="2">
    <source>
        <dbReference type="Proteomes" id="UP000178615"/>
    </source>
</evidence>
<evidence type="ECO:0008006" key="3">
    <source>
        <dbReference type="Google" id="ProtNLM"/>
    </source>
</evidence>